<dbReference type="Proteomes" id="UP000241912">
    <property type="component" value="Unassembled WGS sequence"/>
</dbReference>
<keyword evidence="4" id="KW-1185">Reference proteome</keyword>
<name>A0A2P7NSK1_9PROT</name>
<dbReference type="RefSeq" id="WP_106707746.1">
    <property type="nucleotide sequence ID" value="NZ_PXXU01000050.1"/>
</dbReference>
<protein>
    <submittedName>
        <fullName evidence="3">DUF4139 domain-containing protein</fullName>
    </submittedName>
</protein>
<feature type="domain" description="DUF4139" evidence="2">
    <location>
        <begin position="192"/>
        <end position="485"/>
    </location>
</feature>
<evidence type="ECO:0000313" key="3">
    <source>
        <dbReference type="EMBL" id="PSJ16453.1"/>
    </source>
</evidence>
<dbReference type="PANTHER" id="PTHR38075:SF1">
    <property type="entry name" value="DUF4139 DOMAIN-CONTAINING PROTEIN"/>
    <property type="match status" value="1"/>
</dbReference>
<dbReference type="InterPro" id="IPR037291">
    <property type="entry name" value="DUF4139"/>
</dbReference>
<feature type="signal peptide" evidence="1">
    <location>
        <begin position="1"/>
        <end position="28"/>
    </location>
</feature>
<comment type="caution">
    <text evidence="3">The sequence shown here is derived from an EMBL/GenBank/DDBJ whole genome shotgun (WGS) entry which is preliminary data.</text>
</comment>
<evidence type="ECO:0000256" key="1">
    <source>
        <dbReference type="SAM" id="SignalP"/>
    </source>
</evidence>
<dbReference type="PANTHER" id="PTHR38075">
    <property type="entry name" value="DUF4139 DOMAIN-CONTAINING PROTEIN"/>
    <property type="match status" value="1"/>
</dbReference>
<proteinExistence type="predicted"/>
<organism evidence="3 4">
    <name type="scientific">Nitrosomonas supralitoralis</name>
    <dbReference type="NCBI Taxonomy" id="2116706"/>
    <lineage>
        <taxon>Bacteria</taxon>
        <taxon>Pseudomonadati</taxon>
        <taxon>Pseudomonadota</taxon>
        <taxon>Betaproteobacteria</taxon>
        <taxon>Nitrosomonadales</taxon>
        <taxon>Nitrosomonadaceae</taxon>
        <taxon>Nitrosomonas</taxon>
    </lineage>
</organism>
<gene>
    <name evidence="3" type="ORF">C7H79_13340</name>
</gene>
<feature type="chain" id="PRO_5015121349" evidence="1">
    <location>
        <begin position="29"/>
        <end position="485"/>
    </location>
</feature>
<dbReference type="AlphaFoldDB" id="A0A2P7NSK1"/>
<dbReference type="EMBL" id="PXXU01000050">
    <property type="protein sequence ID" value="PSJ16453.1"/>
    <property type="molecule type" value="Genomic_DNA"/>
</dbReference>
<keyword evidence="1" id="KW-0732">Signal</keyword>
<dbReference type="OrthoDB" id="9808067at2"/>
<evidence type="ECO:0000259" key="2">
    <source>
        <dbReference type="Pfam" id="PF13598"/>
    </source>
</evidence>
<evidence type="ECO:0000313" key="4">
    <source>
        <dbReference type="Proteomes" id="UP000241912"/>
    </source>
</evidence>
<dbReference type="Pfam" id="PF13598">
    <property type="entry name" value="DUF4139"/>
    <property type="match status" value="1"/>
</dbReference>
<reference evidence="3 4" key="1">
    <citation type="submission" date="2018-03" db="EMBL/GenBank/DDBJ databases">
        <title>Draft genome of Nitrosomonas supralitoralis APG5.</title>
        <authorList>
            <person name="Urakawa H."/>
            <person name="Lopez J.V."/>
        </authorList>
    </citation>
    <scope>NUCLEOTIDE SEQUENCE [LARGE SCALE GENOMIC DNA]</scope>
    <source>
        <strain evidence="3 4">APG5</strain>
    </source>
</reference>
<accession>A0A2P7NSK1</accession>
<sequence length="485" mass="54019">MNTLKRITSQALLPLSCALLLCGSVANAETGEQLSTLSDQKSVAITIYNNDLALVKDLRQVDLVSRDFNLAWRDVSAQMRPETALLRSVSQPGSIMVVEQNFNFDLLTPQSLLNKYIGQTVTIIKINPATGVESRENAVVLATSDGVVLKMADRIETGIPGRIIFKNVPSNLRDRPTLVIKGDRNGQARQELELSYLTSGLSWKADYVAELNDADDQMDLSGWVTLTNTSGTHYSRAKLQLVAGDINRVQQSLSTPMAMRAKTAFDAAEVSMNQESLMEYHLYSLNRLTTLAENQTKQVALLSAVNVPIHKELVLVGNDYYYASRYGDLGQKLKVSVFVQFHNKESVRLGVPLPKGTIRVYKRDKMSNAQFVGEDWIDHTPINETVRLKLGQSFDVTAAKKQTDFKQLSTGNNSINRFESAYEITLKNAKKETVTVIIQEPIPGDWKIISENQPHHKPVSNMAVWKVEVPAEGSAVLNYRVQTKY</sequence>